<dbReference type="InterPro" id="IPR057727">
    <property type="entry name" value="WCX_dom"/>
</dbReference>
<dbReference type="Pfam" id="PF13280">
    <property type="entry name" value="WYL"/>
    <property type="match status" value="1"/>
</dbReference>
<protein>
    <submittedName>
        <fullName evidence="3">WYL domain-containing protein</fullName>
    </submittedName>
</protein>
<accession>A0ABW7N3I9</accession>
<evidence type="ECO:0000313" key="3">
    <source>
        <dbReference type="EMBL" id="MFH6772828.1"/>
    </source>
</evidence>
<keyword evidence="4" id="KW-1185">Reference proteome</keyword>
<evidence type="ECO:0000313" key="4">
    <source>
        <dbReference type="Proteomes" id="UP001610100"/>
    </source>
</evidence>
<dbReference type="EMBL" id="JBAWKB010000004">
    <property type="protein sequence ID" value="MFH6772828.1"/>
    <property type="molecule type" value="Genomic_DNA"/>
</dbReference>
<feature type="domain" description="WYL" evidence="1">
    <location>
        <begin position="155"/>
        <end position="223"/>
    </location>
</feature>
<dbReference type="InterPro" id="IPR026881">
    <property type="entry name" value="WYL_dom"/>
</dbReference>
<evidence type="ECO:0000259" key="1">
    <source>
        <dbReference type="Pfam" id="PF13280"/>
    </source>
</evidence>
<gene>
    <name evidence="3" type="ORF">V8G58_12870</name>
</gene>
<feature type="domain" description="WCX" evidence="2">
    <location>
        <begin position="257"/>
        <end position="325"/>
    </location>
</feature>
<name>A0ABW7N3I9_9FLAO</name>
<comment type="caution">
    <text evidence="3">The sequence shown here is derived from an EMBL/GenBank/DDBJ whole genome shotgun (WGS) entry which is preliminary data.</text>
</comment>
<dbReference type="PROSITE" id="PS52050">
    <property type="entry name" value="WYL"/>
    <property type="match status" value="1"/>
</dbReference>
<dbReference type="InterPro" id="IPR051534">
    <property type="entry name" value="CBASS_pafABC_assoc_protein"/>
</dbReference>
<reference evidence="3 4" key="1">
    <citation type="submission" date="2024-02" db="EMBL/GenBank/DDBJ databases">
        <title>A Gaetbulibacter species isolated from tidal flats and genomic insights of their niches.</title>
        <authorList>
            <person name="Ye Y."/>
        </authorList>
    </citation>
    <scope>NUCLEOTIDE SEQUENCE [LARGE SCALE GENOMIC DNA]</scope>
    <source>
        <strain evidence="3 4">KYW382</strain>
    </source>
</reference>
<dbReference type="RefSeq" id="WP_344741690.1">
    <property type="nucleotide sequence ID" value="NZ_BAABAY010000006.1"/>
</dbReference>
<proteinExistence type="predicted"/>
<dbReference type="Pfam" id="PF25583">
    <property type="entry name" value="WCX"/>
    <property type="match status" value="1"/>
</dbReference>
<dbReference type="Proteomes" id="UP001610100">
    <property type="component" value="Unassembled WGS sequence"/>
</dbReference>
<sequence>MSITKNALIRYHTLDRCFSNPGRRYSIDDLLEECNAALSDLDSDSEGIKKRQLYDDIRFMQSEQGWSIELDKIKSGRTVFYRYRNTSFSIKNQPVNELEANQIKSAMQVLSRFKGMPQFSWIEELLPKLDQSFSLSSNSNNIMSFDNNKYLKGIEYLSELFNAILYKKVLKITYKSFKSSEPRIIIFHPYHLKQFNRRWFLFGKNSSFENITNLALDRIESIQELDTVYIENEEVDFDEYFEDIIGVTLPTNSEICKIEFTVTDKLAPYIMTKPIHESQSPLRLCEEGYRFFINVIPNKELESLILSFGEGITVVSPIEFREKMIFRINQNMNNYN</sequence>
<organism evidence="3 4">
    <name type="scientific">Gaetbulibacter aestuarii</name>
    <dbReference type="NCBI Taxonomy" id="1502358"/>
    <lineage>
        <taxon>Bacteria</taxon>
        <taxon>Pseudomonadati</taxon>
        <taxon>Bacteroidota</taxon>
        <taxon>Flavobacteriia</taxon>
        <taxon>Flavobacteriales</taxon>
        <taxon>Flavobacteriaceae</taxon>
        <taxon>Gaetbulibacter</taxon>
    </lineage>
</organism>
<dbReference type="PANTHER" id="PTHR34580:SF9">
    <property type="entry name" value="SLL5097 PROTEIN"/>
    <property type="match status" value="1"/>
</dbReference>
<evidence type="ECO:0000259" key="2">
    <source>
        <dbReference type="Pfam" id="PF25583"/>
    </source>
</evidence>
<dbReference type="PANTHER" id="PTHR34580">
    <property type="match status" value="1"/>
</dbReference>